<reference evidence="2 3" key="1">
    <citation type="submission" date="2020-03" db="EMBL/GenBank/DDBJ databases">
        <title>Draft Genome Sequence of 2-Methylisoborneol Producing Pseudanabaena yagii Strain GIHE-NHR1 Isolated from North Han River in South Korea.</title>
        <authorList>
            <person name="Jeong J."/>
        </authorList>
    </citation>
    <scope>NUCLEOTIDE SEQUENCE [LARGE SCALE GENOMIC DNA]</scope>
    <source>
        <strain evidence="2 3">GIHE-NHR1</strain>
    </source>
</reference>
<feature type="domain" description="Tc1-like transposase DDE" evidence="1">
    <location>
        <begin position="1"/>
        <end position="84"/>
    </location>
</feature>
<dbReference type="SUPFAM" id="SSF53098">
    <property type="entry name" value="Ribonuclease H-like"/>
    <property type="match status" value="1"/>
</dbReference>
<comment type="caution">
    <text evidence="2">The sequence shown here is derived from an EMBL/GenBank/DDBJ whole genome shotgun (WGS) entry which is preliminary data.</text>
</comment>
<evidence type="ECO:0000313" key="3">
    <source>
        <dbReference type="Proteomes" id="UP000738376"/>
    </source>
</evidence>
<sequence length="122" mass="13957">MNAQSVCDLLHKLAALGLTIPITLVLDNARYQKCVLVFELAQSLNIELLYLTTYSPNLNLIERLWKFVKKQCLYSVYYPDFDSFKFAIASCLENSRTTHKAALDSLLTLRFQSFDNVKSIPC</sequence>
<protein>
    <recommendedName>
        <fullName evidence="1">Tc1-like transposase DDE domain-containing protein</fullName>
    </recommendedName>
</protein>
<keyword evidence="3" id="KW-1185">Reference proteome</keyword>
<proteinExistence type="predicted"/>
<dbReference type="Proteomes" id="UP000738376">
    <property type="component" value="Unassembled WGS sequence"/>
</dbReference>
<accession>A0ABX1LV43</accession>
<name>A0ABX1LV43_9CYAN</name>
<evidence type="ECO:0000259" key="1">
    <source>
        <dbReference type="Pfam" id="PF13358"/>
    </source>
</evidence>
<dbReference type="Gene3D" id="3.30.420.10">
    <property type="entry name" value="Ribonuclease H-like superfamily/Ribonuclease H"/>
    <property type="match status" value="1"/>
</dbReference>
<dbReference type="EMBL" id="JAAVJL010000001">
    <property type="protein sequence ID" value="NMF59380.1"/>
    <property type="molecule type" value="Genomic_DNA"/>
</dbReference>
<organism evidence="2 3">
    <name type="scientific">Pseudanabaena yagii GIHE-NHR1</name>
    <dbReference type="NCBI Taxonomy" id="2722753"/>
    <lineage>
        <taxon>Bacteria</taxon>
        <taxon>Bacillati</taxon>
        <taxon>Cyanobacteriota</taxon>
        <taxon>Cyanophyceae</taxon>
        <taxon>Pseudanabaenales</taxon>
        <taxon>Pseudanabaenaceae</taxon>
        <taxon>Pseudanabaena</taxon>
        <taxon>Pseudanabaena yagii</taxon>
    </lineage>
</organism>
<evidence type="ECO:0000313" key="2">
    <source>
        <dbReference type="EMBL" id="NMF59380.1"/>
    </source>
</evidence>
<dbReference type="InterPro" id="IPR038717">
    <property type="entry name" value="Tc1-like_DDE_dom"/>
</dbReference>
<dbReference type="InterPro" id="IPR012337">
    <property type="entry name" value="RNaseH-like_sf"/>
</dbReference>
<dbReference type="InterPro" id="IPR036397">
    <property type="entry name" value="RNaseH_sf"/>
</dbReference>
<dbReference type="Pfam" id="PF13358">
    <property type="entry name" value="DDE_3"/>
    <property type="match status" value="1"/>
</dbReference>
<gene>
    <name evidence="2" type="ORF">HC246_15480</name>
</gene>